<keyword evidence="1" id="KW-0812">Transmembrane</keyword>
<accession>A0A1G2FX42</accession>
<feature type="transmembrane region" description="Helical" evidence="1">
    <location>
        <begin position="7"/>
        <end position="32"/>
    </location>
</feature>
<evidence type="ECO:0000313" key="2">
    <source>
        <dbReference type="EMBL" id="OGZ42387.1"/>
    </source>
</evidence>
<name>A0A1G2FX42_9BACT</name>
<sequence length="262" mass="30678">MTKGKDLFQLLLIIIICSFVYFVFLFLFLEIFVGDSTVYSTAAFGSFFGAFFAFLFLRIGDFFIKLYKNKEEHFNGLTLLNRILNKNIFIANNNIFFAGLIIVNLQKGEKPINTLSKFILVDEVVDKIKNLDFFSDVFSLSINLKEQNDNIEMINDFCKGMKSSSIEENDVEKNYRVRVIKCLENFEKIYVNLRDREFINILVKNLLLIKKEKSFIIKIIHFFLGSYLKKVSEIEIEKELPAVKKKWAEIIKNENFSKKIIT</sequence>
<keyword evidence="1" id="KW-0472">Membrane</keyword>
<protein>
    <submittedName>
        <fullName evidence="2">Uncharacterized protein</fullName>
    </submittedName>
</protein>
<keyword evidence="1" id="KW-1133">Transmembrane helix</keyword>
<dbReference type="EMBL" id="MHNF01000001">
    <property type="protein sequence ID" value="OGZ42387.1"/>
    <property type="molecule type" value="Genomic_DNA"/>
</dbReference>
<gene>
    <name evidence="2" type="ORF">A3B04_00495</name>
</gene>
<proteinExistence type="predicted"/>
<reference evidence="2 3" key="1">
    <citation type="journal article" date="2016" name="Nat. Commun.">
        <title>Thousands of microbial genomes shed light on interconnected biogeochemical processes in an aquifer system.</title>
        <authorList>
            <person name="Anantharaman K."/>
            <person name="Brown C.T."/>
            <person name="Hug L.A."/>
            <person name="Sharon I."/>
            <person name="Castelle C.J."/>
            <person name="Probst A.J."/>
            <person name="Thomas B.C."/>
            <person name="Singh A."/>
            <person name="Wilkins M.J."/>
            <person name="Karaoz U."/>
            <person name="Brodie E.L."/>
            <person name="Williams K.H."/>
            <person name="Hubbard S.S."/>
            <person name="Banfield J.F."/>
        </authorList>
    </citation>
    <scope>NUCLEOTIDE SEQUENCE [LARGE SCALE GENOMIC DNA]</scope>
</reference>
<dbReference type="AlphaFoldDB" id="A0A1G2FX42"/>
<organism evidence="2 3">
    <name type="scientific">Candidatus Portnoybacteria bacterium RIFCSPLOWO2_02_FULL_39_11</name>
    <dbReference type="NCBI Taxonomy" id="1802001"/>
    <lineage>
        <taxon>Bacteria</taxon>
        <taxon>Candidatus Portnoyibacteriota</taxon>
    </lineage>
</organism>
<comment type="caution">
    <text evidence="2">The sequence shown here is derived from an EMBL/GenBank/DDBJ whole genome shotgun (WGS) entry which is preliminary data.</text>
</comment>
<evidence type="ECO:0000313" key="3">
    <source>
        <dbReference type="Proteomes" id="UP000177126"/>
    </source>
</evidence>
<evidence type="ECO:0000256" key="1">
    <source>
        <dbReference type="SAM" id="Phobius"/>
    </source>
</evidence>
<feature type="transmembrane region" description="Helical" evidence="1">
    <location>
        <begin position="38"/>
        <end position="60"/>
    </location>
</feature>
<dbReference type="Proteomes" id="UP000177126">
    <property type="component" value="Unassembled WGS sequence"/>
</dbReference>